<protein>
    <submittedName>
        <fullName evidence="2">Uncharacterized protein</fullName>
    </submittedName>
</protein>
<feature type="transmembrane region" description="Helical" evidence="1">
    <location>
        <begin position="29"/>
        <end position="53"/>
    </location>
</feature>
<proteinExistence type="predicted"/>
<organism evidence="2">
    <name type="scientific">Aspergillus flavus</name>
    <dbReference type="NCBI Taxonomy" id="5059"/>
    <lineage>
        <taxon>Eukaryota</taxon>
        <taxon>Fungi</taxon>
        <taxon>Dikarya</taxon>
        <taxon>Ascomycota</taxon>
        <taxon>Pezizomycotina</taxon>
        <taxon>Eurotiomycetes</taxon>
        <taxon>Eurotiomycetidae</taxon>
        <taxon>Eurotiales</taxon>
        <taxon>Aspergillaceae</taxon>
        <taxon>Aspergillus</taxon>
        <taxon>Aspergillus subgen. Circumdati</taxon>
    </lineage>
</organism>
<dbReference type="Proteomes" id="UP000325434">
    <property type="component" value="Unassembled WGS sequence"/>
</dbReference>
<evidence type="ECO:0000256" key="1">
    <source>
        <dbReference type="SAM" id="Phobius"/>
    </source>
</evidence>
<accession>A0A5N6GWS5</accession>
<gene>
    <name evidence="2" type="ORF">BDV35DRAFT_353196</name>
</gene>
<keyword evidence="1" id="KW-0812">Transmembrane</keyword>
<sequence length="60" mass="6438">MNGGKENSHNGRSSYESFKLVGLGSRVSLTWSFATGGVIGAVIFVIFLIVITISHQGPWN</sequence>
<name>A0A5N6GWS5_ASPFL</name>
<dbReference type="AlphaFoldDB" id="A0A5N6GWS5"/>
<evidence type="ECO:0000313" key="2">
    <source>
        <dbReference type="EMBL" id="KAB8246796.1"/>
    </source>
</evidence>
<reference evidence="2" key="1">
    <citation type="submission" date="2019-04" db="EMBL/GenBank/DDBJ databases">
        <title>Friends and foes A comparative genomics study of 23 Aspergillus species from section Flavi.</title>
        <authorList>
            <consortium name="DOE Joint Genome Institute"/>
            <person name="Kjaerbolling I."/>
            <person name="Vesth T."/>
            <person name="Frisvad J.C."/>
            <person name="Nybo J.L."/>
            <person name="Theobald S."/>
            <person name="Kildgaard S."/>
            <person name="Isbrandt T."/>
            <person name="Kuo A."/>
            <person name="Sato A."/>
            <person name="Lyhne E.K."/>
            <person name="Kogle M.E."/>
            <person name="Wiebenga A."/>
            <person name="Kun R.S."/>
            <person name="Lubbers R.J."/>
            <person name="Makela M.R."/>
            <person name="Barry K."/>
            <person name="Chovatia M."/>
            <person name="Clum A."/>
            <person name="Daum C."/>
            <person name="Haridas S."/>
            <person name="He G."/>
            <person name="LaButti K."/>
            <person name="Lipzen A."/>
            <person name="Mondo S."/>
            <person name="Riley R."/>
            <person name="Salamov A."/>
            <person name="Simmons B.A."/>
            <person name="Magnuson J.K."/>
            <person name="Henrissat B."/>
            <person name="Mortensen U.H."/>
            <person name="Larsen T.O."/>
            <person name="Devries R.P."/>
            <person name="Grigoriev I.V."/>
            <person name="Machida M."/>
            <person name="Baker S.E."/>
            <person name="Andersen M.R."/>
        </authorList>
    </citation>
    <scope>NUCLEOTIDE SEQUENCE [LARGE SCALE GENOMIC DNA]</scope>
    <source>
        <strain evidence="2">CBS 121.62</strain>
    </source>
</reference>
<keyword evidence="1" id="KW-1133">Transmembrane helix</keyword>
<dbReference type="EMBL" id="ML734596">
    <property type="protein sequence ID" value="KAB8246796.1"/>
    <property type="molecule type" value="Genomic_DNA"/>
</dbReference>
<keyword evidence="1" id="KW-0472">Membrane</keyword>